<evidence type="ECO:0000256" key="9">
    <source>
        <dbReference type="SAM" id="Phobius"/>
    </source>
</evidence>
<dbReference type="InterPro" id="IPR013783">
    <property type="entry name" value="Ig-like_fold"/>
</dbReference>
<name>A0A401Q198_SCYTO</name>
<keyword evidence="4 9" id="KW-1133">Transmembrane helix</keyword>
<dbReference type="InterPro" id="IPR036116">
    <property type="entry name" value="FN3_sf"/>
</dbReference>
<evidence type="ECO:0000313" key="12">
    <source>
        <dbReference type="Proteomes" id="UP000288216"/>
    </source>
</evidence>
<feature type="chain" id="PRO_5019550306" description="Fibronectin type-III domain-containing protein" evidence="10">
    <location>
        <begin position="27"/>
        <end position="419"/>
    </location>
</feature>
<evidence type="ECO:0000256" key="3">
    <source>
        <dbReference type="ARBA" id="ARBA00022729"/>
    </source>
</evidence>
<sequence>FAFAMATIKMRLILLPLLCFAVKAQTACPLSCYVDYNHTMDCIWKERSNNSHITLKVYRITWQNDAVPFLNNNLEHELEYWSRKTTEDVKVKSDRNDFRQLVIEETELEPDTNYTARVRSKPSESGKYGGSWSKWSPEIEWKTTPALDSPSKELFVVLAPLLLAVIIFAFLYFRIHACVVNKVWIHVPNPATFFQPLYSEHNGNFKEWIHNVQPIFQYPGGSPAKGMKRPLEGEADIVIVNPRVEVVSNISYLKPIPINHLSPLNPDSTKQNFDSDAIYGKRNWHTESCKRFYSTSMLEYCNSISGLSGNLSIVSAEGQHRTESWLLFEDLANATLSMMPQDPDSGYSYSDEYCTLSQSDTNHGLVPAKIGLRLNAANQCQTEEREMSMGSNGIEVDDSLCLSSNNTEAAAYTETPGAL</sequence>
<evidence type="ECO:0000313" key="11">
    <source>
        <dbReference type="EMBL" id="GCB79134.1"/>
    </source>
</evidence>
<dbReference type="PROSITE" id="PS01355">
    <property type="entry name" value="HEMATOPO_REC_S_F1"/>
    <property type="match status" value="1"/>
</dbReference>
<dbReference type="STRING" id="75743.A0A401Q198"/>
<keyword evidence="6" id="KW-1015">Disulfide bond</keyword>
<keyword evidence="8" id="KW-0325">Glycoprotein</keyword>
<feature type="non-terminal residue" evidence="11">
    <location>
        <position position="1"/>
    </location>
</feature>
<keyword evidence="2 9" id="KW-0812">Transmembrane</keyword>
<dbReference type="InterPro" id="IPR003961">
    <property type="entry name" value="FN3_dom"/>
</dbReference>
<dbReference type="AlphaFoldDB" id="A0A401Q198"/>
<dbReference type="Proteomes" id="UP000288216">
    <property type="component" value="Unassembled WGS sequence"/>
</dbReference>
<evidence type="ECO:0000256" key="4">
    <source>
        <dbReference type="ARBA" id="ARBA00022989"/>
    </source>
</evidence>
<dbReference type="GO" id="GO:0009897">
    <property type="term" value="C:external side of plasma membrane"/>
    <property type="evidence" value="ECO:0007669"/>
    <property type="project" value="TreeGrafter"/>
</dbReference>
<feature type="transmembrane region" description="Helical" evidence="9">
    <location>
        <begin position="154"/>
        <end position="173"/>
    </location>
</feature>
<keyword evidence="3 10" id="KW-0732">Signal</keyword>
<feature type="signal peptide" evidence="10">
    <location>
        <begin position="1"/>
        <end position="26"/>
    </location>
</feature>
<evidence type="ECO:0000256" key="7">
    <source>
        <dbReference type="ARBA" id="ARBA00023170"/>
    </source>
</evidence>
<evidence type="ECO:0000256" key="5">
    <source>
        <dbReference type="ARBA" id="ARBA00023136"/>
    </source>
</evidence>
<dbReference type="CDD" id="cd00063">
    <property type="entry name" value="FN3"/>
    <property type="match status" value="1"/>
</dbReference>
<accession>A0A401Q198</accession>
<comment type="subcellular location">
    <subcellularLocation>
        <location evidence="1">Membrane</location>
        <topology evidence="1">Single-pass type I membrane protein</topology>
    </subcellularLocation>
</comment>
<reference evidence="11 12" key="1">
    <citation type="journal article" date="2018" name="Nat. Ecol. Evol.">
        <title>Shark genomes provide insights into elasmobranch evolution and the origin of vertebrates.</title>
        <authorList>
            <person name="Hara Y"/>
            <person name="Yamaguchi K"/>
            <person name="Onimaru K"/>
            <person name="Kadota M"/>
            <person name="Koyanagi M"/>
            <person name="Keeley SD"/>
            <person name="Tatsumi K"/>
            <person name="Tanaka K"/>
            <person name="Motone F"/>
            <person name="Kageyama Y"/>
            <person name="Nozu R"/>
            <person name="Adachi N"/>
            <person name="Nishimura O"/>
            <person name="Nakagawa R"/>
            <person name="Tanegashima C"/>
            <person name="Kiyatake I"/>
            <person name="Matsumoto R"/>
            <person name="Murakumo K"/>
            <person name="Nishida K"/>
            <person name="Terakita A"/>
            <person name="Kuratani S"/>
            <person name="Sato K"/>
            <person name="Hyodo S Kuraku.S."/>
        </authorList>
    </citation>
    <scope>NUCLEOTIDE SEQUENCE [LARGE SCALE GENOMIC DNA]</scope>
</reference>
<dbReference type="InterPro" id="IPR003531">
    <property type="entry name" value="Hempt_rcpt_S_F1_CS"/>
</dbReference>
<dbReference type="Gene3D" id="2.60.40.10">
    <property type="entry name" value="Immunoglobulins"/>
    <property type="match status" value="1"/>
</dbReference>
<gene>
    <name evidence="11" type="ORF">scyTo_0015937</name>
</gene>
<organism evidence="11 12">
    <name type="scientific">Scyliorhinus torazame</name>
    <name type="common">Cloudy catshark</name>
    <name type="synonym">Catulus torazame</name>
    <dbReference type="NCBI Taxonomy" id="75743"/>
    <lineage>
        <taxon>Eukaryota</taxon>
        <taxon>Metazoa</taxon>
        <taxon>Chordata</taxon>
        <taxon>Craniata</taxon>
        <taxon>Vertebrata</taxon>
        <taxon>Chondrichthyes</taxon>
        <taxon>Elasmobranchii</taxon>
        <taxon>Galeomorphii</taxon>
        <taxon>Galeoidea</taxon>
        <taxon>Carcharhiniformes</taxon>
        <taxon>Scyliorhinidae</taxon>
        <taxon>Scyliorhinus</taxon>
    </lineage>
</organism>
<dbReference type="SUPFAM" id="SSF49265">
    <property type="entry name" value="Fibronectin type III"/>
    <property type="match status" value="1"/>
</dbReference>
<keyword evidence="12" id="KW-1185">Reference proteome</keyword>
<evidence type="ECO:0008006" key="13">
    <source>
        <dbReference type="Google" id="ProtNLM"/>
    </source>
</evidence>
<dbReference type="PANTHER" id="PTHR23037">
    <property type="entry name" value="CYTOKINE RECEPTOR"/>
    <property type="match status" value="1"/>
</dbReference>
<evidence type="ECO:0000256" key="1">
    <source>
        <dbReference type="ARBA" id="ARBA00004479"/>
    </source>
</evidence>
<proteinExistence type="predicted"/>
<dbReference type="EMBL" id="BFAA01009305">
    <property type="protein sequence ID" value="GCB79134.1"/>
    <property type="molecule type" value="Genomic_DNA"/>
</dbReference>
<protein>
    <recommendedName>
        <fullName evidence="13">Fibronectin type-III domain-containing protein</fullName>
    </recommendedName>
</protein>
<evidence type="ECO:0000256" key="6">
    <source>
        <dbReference type="ARBA" id="ARBA00023157"/>
    </source>
</evidence>
<evidence type="ECO:0000256" key="8">
    <source>
        <dbReference type="ARBA" id="ARBA00023180"/>
    </source>
</evidence>
<comment type="caution">
    <text evidence="11">The sequence shown here is derived from an EMBL/GenBank/DDBJ whole genome shotgun (WGS) entry which is preliminary data.</text>
</comment>
<dbReference type="GO" id="GO:0004896">
    <property type="term" value="F:cytokine receptor activity"/>
    <property type="evidence" value="ECO:0007669"/>
    <property type="project" value="InterPro"/>
</dbReference>
<keyword evidence="5 9" id="KW-0472">Membrane</keyword>
<evidence type="ECO:0000256" key="2">
    <source>
        <dbReference type="ARBA" id="ARBA00022692"/>
    </source>
</evidence>
<dbReference type="OrthoDB" id="8897483at2759"/>
<evidence type="ECO:0000256" key="10">
    <source>
        <dbReference type="SAM" id="SignalP"/>
    </source>
</evidence>
<keyword evidence="7" id="KW-0675">Receptor</keyword>
<dbReference type="PANTHER" id="PTHR23037:SF35">
    <property type="entry name" value="FIBRONECTIN TYPE-III DOMAIN-CONTAINING PROTEIN"/>
    <property type="match status" value="1"/>
</dbReference>